<evidence type="ECO:0000313" key="1">
    <source>
        <dbReference type="EMBL" id="GJT17742.1"/>
    </source>
</evidence>
<gene>
    <name evidence="1" type="ORF">Tco_0876448</name>
</gene>
<dbReference type="Proteomes" id="UP001151760">
    <property type="component" value="Unassembled WGS sequence"/>
</dbReference>
<accession>A0ABQ5BVA1</accession>
<reference evidence="1" key="2">
    <citation type="submission" date="2022-01" db="EMBL/GenBank/DDBJ databases">
        <authorList>
            <person name="Yamashiro T."/>
            <person name="Shiraishi A."/>
            <person name="Satake H."/>
            <person name="Nakayama K."/>
        </authorList>
    </citation>
    <scope>NUCLEOTIDE SEQUENCE</scope>
</reference>
<evidence type="ECO:0000313" key="2">
    <source>
        <dbReference type="Proteomes" id="UP001151760"/>
    </source>
</evidence>
<protein>
    <submittedName>
        <fullName evidence="1">Uncharacterized protein</fullName>
    </submittedName>
</protein>
<dbReference type="EMBL" id="BQNB010013583">
    <property type="protein sequence ID" value="GJT17742.1"/>
    <property type="molecule type" value="Genomic_DNA"/>
</dbReference>
<reference evidence="1" key="1">
    <citation type="journal article" date="2022" name="Int. J. Mol. Sci.">
        <title>Draft Genome of Tanacetum Coccineum: Genomic Comparison of Closely Related Tanacetum-Family Plants.</title>
        <authorList>
            <person name="Yamashiro T."/>
            <person name="Shiraishi A."/>
            <person name="Nakayama K."/>
            <person name="Satake H."/>
        </authorList>
    </citation>
    <scope>NUCLEOTIDE SEQUENCE</scope>
</reference>
<comment type="caution">
    <text evidence="1">The sequence shown here is derived from an EMBL/GenBank/DDBJ whole genome shotgun (WGS) entry which is preliminary data.</text>
</comment>
<keyword evidence="2" id="KW-1185">Reference proteome</keyword>
<organism evidence="1 2">
    <name type="scientific">Tanacetum coccineum</name>
    <dbReference type="NCBI Taxonomy" id="301880"/>
    <lineage>
        <taxon>Eukaryota</taxon>
        <taxon>Viridiplantae</taxon>
        <taxon>Streptophyta</taxon>
        <taxon>Embryophyta</taxon>
        <taxon>Tracheophyta</taxon>
        <taxon>Spermatophyta</taxon>
        <taxon>Magnoliopsida</taxon>
        <taxon>eudicotyledons</taxon>
        <taxon>Gunneridae</taxon>
        <taxon>Pentapetalae</taxon>
        <taxon>asterids</taxon>
        <taxon>campanulids</taxon>
        <taxon>Asterales</taxon>
        <taxon>Asteraceae</taxon>
        <taxon>Asteroideae</taxon>
        <taxon>Anthemideae</taxon>
        <taxon>Anthemidinae</taxon>
        <taxon>Tanacetum</taxon>
    </lineage>
</organism>
<name>A0ABQ5BVA1_9ASTR</name>
<proteinExistence type="predicted"/>
<sequence>MNVFVRISFGSTIKLVSFDESQVVTFNGKFICGFRNSDCGTGSQSDNTVDSHIDRQFLGVEVGCFFDRMELFCFVDEVFDLEYVQVQPDGKCGAQNTLYDVLKELMYYFDQAFNSFDFEEKCIAHEVPLLCIQSLEFLQQPFSLKPSDQVLELKSISFNSCLNEVYSSDKGRTYLQIQSSGTHLPFNFFFFPLSFGDQSFGKEGFNVNND</sequence>